<reference evidence="2 3" key="1">
    <citation type="submission" date="2018-06" db="EMBL/GenBank/DDBJ databases">
        <title>Genomic Encyclopedia of Type Strains, Phase III (KMG-III): the genomes of soil and plant-associated and newly described type strains.</title>
        <authorList>
            <person name="Whitman W."/>
        </authorList>
    </citation>
    <scope>NUCLEOTIDE SEQUENCE [LARGE SCALE GENOMIC DNA]</scope>
    <source>
        <strain evidence="2 3">CGMCC 1.12504</strain>
    </source>
</reference>
<organism evidence="2 3">
    <name type="scientific">Flavobacterium lacus</name>
    <dbReference type="NCBI Taxonomy" id="1353778"/>
    <lineage>
        <taxon>Bacteria</taxon>
        <taxon>Pseudomonadati</taxon>
        <taxon>Bacteroidota</taxon>
        <taxon>Flavobacteriia</taxon>
        <taxon>Flavobacteriales</taxon>
        <taxon>Flavobacteriaceae</taxon>
        <taxon>Flavobacterium</taxon>
    </lineage>
</organism>
<sequence length="169" mass="20165">MKAKSRYIILIGLIIFLLFSREQSESIIYTGKLTIEFYSFVIILFLTTLFFFYKKIHLKMKTIEIIAVLLLGSFALSLIFMYLVNFYNKNYYSKDKPILIENCEITKISQSRKSRGYYFKFKDTNHFIAGWSDDLKKIEKNTNQFVITIHYKESFLNSYVIVERFITAR</sequence>
<proteinExistence type="predicted"/>
<feature type="transmembrane region" description="Helical" evidence="1">
    <location>
        <begin position="65"/>
        <end position="84"/>
    </location>
</feature>
<gene>
    <name evidence="2" type="ORF">B0I10_10680</name>
</gene>
<evidence type="ECO:0000313" key="3">
    <source>
        <dbReference type="Proteomes" id="UP000249518"/>
    </source>
</evidence>
<keyword evidence="3" id="KW-1185">Reference proteome</keyword>
<keyword evidence="1" id="KW-0812">Transmembrane</keyword>
<keyword evidence="1" id="KW-0472">Membrane</keyword>
<evidence type="ECO:0000256" key="1">
    <source>
        <dbReference type="SAM" id="Phobius"/>
    </source>
</evidence>
<dbReference type="AlphaFoldDB" id="A0A328WYZ5"/>
<feature type="transmembrane region" description="Helical" evidence="1">
    <location>
        <begin position="34"/>
        <end position="53"/>
    </location>
</feature>
<name>A0A328WYZ5_9FLAO</name>
<comment type="caution">
    <text evidence="2">The sequence shown here is derived from an EMBL/GenBank/DDBJ whole genome shotgun (WGS) entry which is preliminary data.</text>
</comment>
<dbReference type="EMBL" id="QLSV01000006">
    <property type="protein sequence ID" value="RAR48079.1"/>
    <property type="molecule type" value="Genomic_DNA"/>
</dbReference>
<accession>A0A328WYZ5</accession>
<keyword evidence="1" id="KW-1133">Transmembrane helix</keyword>
<evidence type="ECO:0000313" key="2">
    <source>
        <dbReference type="EMBL" id="RAR48079.1"/>
    </source>
</evidence>
<dbReference type="Proteomes" id="UP000249518">
    <property type="component" value="Unassembled WGS sequence"/>
</dbReference>
<protein>
    <submittedName>
        <fullName evidence="2">Uncharacterized protein</fullName>
    </submittedName>
</protein>